<evidence type="ECO:0000313" key="1">
    <source>
        <dbReference type="EMBL" id="AFC21232.1"/>
    </source>
</evidence>
<proteinExistence type="predicted"/>
<dbReference type="KEGG" id="vg:13993665"/>
<dbReference type="Proteomes" id="UP000000458">
    <property type="component" value="Segment"/>
</dbReference>
<keyword evidence="2" id="KW-1185">Reference proteome</keyword>
<accession>K4F6K7</accession>
<organism evidence="1 2">
    <name type="scientific">Cronobacter phage vB_CsaM_GAP31</name>
    <dbReference type="NCBI Taxonomy" id="1141135"/>
    <lineage>
        <taxon>Viruses</taxon>
        <taxon>Duplodnaviria</taxon>
        <taxon>Heunggongvirae</taxon>
        <taxon>Uroviricota</taxon>
        <taxon>Caudoviricetes</taxon>
        <taxon>Vequintavirinae</taxon>
        <taxon>Seunavirus</taxon>
        <taxon>Seunavirus GAP31</taxon>
    </lineage>
</organism>
<reference evidence="1 2" key="1">
    <citation type="journal article" date="2012" name="J. Virol.">
        <title>Genome Sequence of Cronobacter sakazakii Myovirus vB_CsaM_GAP31.</title>
        <authorList>
            <person name="Abbasifar R."/>
            <person name="Kropinski A.M."/>
            <person name="Sabour P.M."/>
            <person name="Ackermann H.W."/>
            <person name="Alanis Villa A."/>
            <person name="Abbasifar A."/>
            <person name="Griffiths M.W."/>
        </authorList>
    </citation>
    <scope>NUCLEOTIDE SEQUENCE [LARGE SCALE GENOMIC DNA]</scope>
</reference>
<gene>
    <name evidence="1" type="ORF">GAP31_051</name>
</gene>
<evidence type="ECO:0000313" key="2">
    <source>
        <dbReference type="Proteomes" id="UP000000458"/>
    </source>
</evidence>
<sequence>MFNVVVINKKTGKKVVMNRSPLSHGEACAMLSKITRYPWRVEKIESI</sequence>
<dbReference type="GeneID" id="13993665"/>
<dbReference type="EMBL" id="JN882284">
    <property type="protein sequence ID" value="AFC21232.1"/>
    <property type="molecule type" value="Genomic_DNA"/>
</dbReference>
<dbReference type="RefSeq" id="YP_006986887.1">
    <property type="nucleotide sequence ID" value="NC_019400.1"/>
</dbReference>
<name>K4F6K7_9CAUD</name>
<protein>
    <submittedName>
        <fullName evidence="1">Uncharacterized protein</fullName>
    </submittedName>
</protein>